<protein>
    <submittedName>
        <fullName evidence="4">Alpha/beta fold hydrolase</fullName>
    </submittedName>
</protein>
<evidence type="ECO:0000256" key="1">
    <source>
        <dbReference type="ARBA" id="ARBA00022559"/>
    </source>
</evidence>
<dbReference type="InterPro" id="IPR029058">
    <property type="entry name" value="AB_hydrolase_fold"/>
</dbReference>
<dbReference type="Pfam" id="PF00561">
    <property type="entry name" value="Abhydrolase_1"/>
    <property type="match status" value="1"/>
</dbReference>
<dbReference type="InterPro" id="IPR000073">
    <property type="entry name" value="AB_hydrolase_1"/>
</dbReference>
<evidence type="ECO:0000256" key="2">
    <source>
        <dbReference type="SAM" id="MobiDB-lite"/>
    </source>
</evidence>
<feature type="region of interest" description="Disordered" evidence="2">
    <location>
        <begin position="124"/>
        <end position="181"/>
    </location>
</feature>
<evidence type="ECO:0000313" key="5">
    <source>
        <dbReference type="Proteomes" id="UP001597183"/>
    </source>
</evidence>
<dbReference type="EMBL" id="JBHTMK010000055">
    <property type="protein sequence ID" value="MFD1372363.1"/>
    <property type="molecule type" value="Genomic_DNA"/>
</dbReference>
<dbReference type="Proteomes" id="UP001597183">
    <property type="component" value="Unassembled WGS sequence"/>
</dbReference>
<dbReference type="InterPro" id="IPR000639">
    <property type="entry name" value="Epox_hydrolase-like"/>
</dbReference>
<name>A0ABW4AQ19_9ACTN</name>
<feature type="compositionally biased region" description="Polar residues" evidence="2">
    <location>
        <begin position="125"/>
        <end position="157"/>
    </location>
</feature>
<keyword evidence="5" id="KW-1185">Reference proteome</keyword>
<feature type="domain" description="AB hydrolase-1" evidence="3">
    <location>
        <begin position="21"/>
        <end position="257"/>
    </location>
</feature>
<keyword evidence="1" id="KW-0575">Peroxidase</keyword>
<sequence length="279" mass="29655">MAYLRIGDGDLYSEVAGAGEPVLLLHGGFCSLESLRAQSDVLVAGYQVFAFERPGHGRSADIDEEFGYERGVADTVAYLDAVGLESAHVVGYSDGAIIGLLLALDHPGRVRSLTAISANLDPTAFTGSGQETESGQAAESRQAAESGQATESRQAGESSPAAGAEPKPDVERMHYDRLSPDGPEHADVVLAKLFRLWTTEPNIDPKDLARITAPTLIMAADRDTIRPDHTLLIATSIPGAQLCIVPGTTHGLVAEKPDLISTIIRDFLDGQPRRSNQTK</sequence>
<accession>A0ABW4AQ19</accession>
<evidence type="ECO:0000259" key="3">
    <source>
        <dbReference type="Pfam" id="PF00561"/>
    </source>
</evidence>
<gene>
    <name evidence="4" type="ORF">ACFQ5G_44165</name>
</gene>
<evidence type="ECO:0000313" key="4">
    <source>
        <dbReference type="EMBL" id="MFD1372363.1"/>
    </source>
</evidence>
<reference evidence="5" key="1">
    <citation type="journal article" date="2019" name="Int. J. Syst. Evol. Microbiol.">
        <title>The Global Catalogue of Microorganisms (GCM) 10K type strain sequencing project: providing services to taxonomists for standard genome sequencing and annotation.</title>
        <authorList>
            <consortium name="The Broad Institute Genomics Platform"/>
            <consortium name="The Broad Institute Genome Sequencing Center for Infectious Disease"/>
            <person name="Wu L."/>
            <person name="Ma J."/>
        </authorList>
    </citation>
    <scope>NUCLEOTIDE SEQUENCE [LARGE SCALE GENOMIC DNA]</scope>
    <source>
        <strain evidence="5">CCM 7526</strain>
    </source>
</reference>
<dbReference type="PANTHER" id="PTHR43433">
    <property type="entry name" value="HYDROLASE, ALPHA/BETA FOLD FAMILY PROTEIN"/>
    <property type="match status" value="1"/>
</dbReference>
<dbReference type="PANTHER" id="PTHR43433:SF5">
    <property type="entry name" value="AB HYDROLASE-1 DOMAIN-CONTAINING PROTEIN"/>
    <property type="match status" value="1"/>
</dbReference>
<dbReference type="PRINTS" id="PR00412">
    <property type="entry name" value="EPOXHYDRLASE"/>
</dbReference>
<organism evidence="4 5">
    <name type="scientific">Actinoplanes sichuanensis</name>
    <dbReference type="NCBI Taxonomy" id="512349"/>
    <lineage>
        <taxon>Bacteria</taxon>
        <taxon>Bacillati</taxon>
        <taxon>Actinomycetota</taxon>
        <taxon>Actinomycetes</taxon>
        <taxon>Micromonosporales</taxon>
        <taxon>Micromonosporaceae</taxon>
        <taxon>Actinoplanes</taxon>
    </lineage>
</organism>
<dbReference type="InterPro" id="IPR050471">
    <property type="entry name" value="AB_hydrolase"/>
</dbReference>
<dbReference type="GO" id="GO:0016787">
    <property type="term" value="F:hydrolase activity"/>
    <property type="evidence" value="ECO:0007669"/>
    <property type="project" value="UniProtKB-KW"/>
</dbReference>
<keyword evidence="4" id="KW-0378">Hydrolase</keyword>
<proteinExistence type="predicted"/>
<dbReference type="RefSeq" id="WP_317796204.1">
    <property type="nucleotide sequence ID" value="NZ_AP028461.1"/>
</dbReference>
<feature type="compositionally biased region" description="Basic and acidic residues" evidence="2">
    <location>
        <begin position="166"/>
        <end position="181"/>
    </location>
</feature>
<keyword evidence="1" id="KW-0560">Oxidoreductase</keyword>
<dbReference type="SUPFAM" id="SSF53474">
    <property type="entry name" value="alpha/beta-Hydrolases"/>
    <property type="match status" value="1"/>
</dbReference>
<comment type="caution">
    <text evidence="4">The sequence shown here is derived from an EMBL/GenBank/DDBJ whole genome shotgun (WGS) entry which is preliminary data.</text>
</comment>
<dbReference type="Gene3D" id="3.40.50.1820">
    <property type="entry name" value="alpha/beta hydrolase"/>
    <property type="match status" value="1"/>
</dbReference>
<dbReference type="PRINTS" id="PR00111">
    <property type="entry name" value="ABHYDROLASE"/>
</dbReference>